<gene>
    <name evidence="1" type="ORF">LCGC14_0622110</name>
</gene>
<proteinExistence type="predicted"/>
<dbReference type="EMBL" id="LAZR01001061">
    <property type="protein sequence ID" value="KKN51519.1"/>
    <property type="molecule type" value="Genomic_DNA"/>
</dbReference>
<accession>A0A0F9R9K8</accession>
<name>A0A0F9R9K8_9ZZZZ</name>
<evidence type="ECO:0008006" key="2">
    <source>
        <dbReference type="Google" id="ProtNLM"/>
    </source>
</evidence>
<organism evidence="1">
    <name type="scientific">marine sediment metagenome</name>
    <dbReference type="NCBI Taxonomy" id="412755"/>
    <lineage>
        <taxon>unclassified sequences</taxon>
        <taxon>metagenomes</taxon>
        <taxon>ecological metagenomes</taxon>
    </lineage>
</organism>
<reference evidence="1" key="1">
    <citation type="journal article" date="2015" name="Nature">
        <title>Complex archaea that bridge the gap between prokaryotes and eukaryotes.</title>
        <authorList>
            <person name="Spang A."/>
            <person name="Saw J.H."/>
            <person name="Jorgensen S.L."/>
            <person name="Zaremba-Niedzwiedzka K."/>
            <person name="Martijn J."/>
            <person name="Lind A.E."/>
            <person name="van Eijk R."/>
            <person name="Schleper C."/>
            <person name="Guy L."/>
            <person name="Ettema T.J."/>
        </authorList>
    </citation>
    <scope>NUCLEOTIDE SEQUENCE</scope>
</reference>
<protein>
    <recommendedName>
        <fullName evidence="2">Ubiquitin-activating enzyme E1 FCCH domain-containing protein</fullName>
    </recommendedName>
</protein>
<comment type="caution">
    <text evidence="1">The sequence shown here is derived from an EMBL/GenBank/DDBJ whole genome shotgun (WGS) entry which is preliminary data.</text>
</comment>
<dbReference type="AlphaFoldDB" id="A0A0F9R9K8"/>
<evidence type="ECO:0000313" key="1">
    <source>
        <dbReference type="EMBL" id="KKN51519.1"/>
    </source>
</evidence>
<sequence>MPNLICYIPNHGYSNTDQIYVSWLDANYYVSDKDSDSFKLATTSGGSTLVQFTETVTDGFVREVDVSGVTTVTDLGHLEGETVKITAGGNVVGTEIVSGGSITIASTIYTYQVGLPYIMKGRSMRLAVPQVSSALQTKIKRVTSVTVRYIRSLLGSAGTEYGGTEYLRPIKAVYSTDSADTDENNRAIEGGFNEDNYTTILSDDPVPFTVLATITEVEV</sequence>